<protein>
    <submittedName>
        <fullName evidence="2">Methylmalonyl-CoA mutase, small subunit</fullName>
    </submittedName>
</protein>
<dbReference type="SUPFAM" id="SSF51703">
    <property type="entry name" value="Cobalamin (vitamin B12)-dependent enzymes"/>
    <property type="match status" value="1"/>
</dbReference>
<dbReference type="InterPro" id="IPR006099">
    <property type="entry name" value="MeMalonylCoA_mutase_a/b_cat"/>
</dbReference>
<dbReference type="eggNOG" id="COG1884">
    <property type="taxonomic scope" value="Bacteria"/>
</dbReference>
<dbReference type="PANTHER" id="PTHR48101:SF1">
    <property type="entry name" value="METHYLMALONYL-COA MUTASE, LARGE SUBUNIT"/>
    <property type="match status" value="1"/>
</dbReference>
<dbReference type="RefSeq" id="WP_009035428.1">
    <property type="nucleotide sequence ID" value="NZ_ALWO02000047.1"/>
</dbReference>
<sequence length="473" mass="53876">MKEDLFADFQSFTKEDWISQATKDIKGKDFEKTLIARGFDGIDLFPFYTREDLDNIQGLQNFQNQINPVSEIPGMGVRYWSNTFAIKVQNETLDNKRVLEALMNGADALLIKLDGKVDFGKLLEGVNLKYIQVFLEISDDLEVQFDAFIEWYLSLGEQAGDLKGGLLWDPISSCLSQKSTLSKISDQALSFLSKSQVFESFRIFSVDASRYHNAGATPVQELFMAIGGFIELVDILTENGISPKEIFSKTMLQAAAGSHYFLEIAKLRSFKILFHQLAALYELDLSAGNTPLFVSTSYWTKTKADVHSNMLRSTTEAMAAILGGCDALWVRPHDETTAEDITSFSERMARNISNILKEESYMDKVLDPVAGTYFLENITDQYNLKIKRELQILESKGGWWQTYQKNELQDLVKAARYEKLEAVKSGVRVKVGVNKYQAENIETDEDFEWEEEKWQLLPVRESFLIEYPKLVKP</sequence>
<name>S2D845_INDAL</name>
<dbReference type="GO" id="GO:0016866">
    <property type="term" value="F:intramolecular transferase activity"/>
    <property type="evidence" value="ECO:0007669"/>
    <property type="project" value="InterPro"/>
</dbReference>
<feature type="domain" description="Methylmalonyl-CoA mutase alpha/beta chain catalytic" evidence="1">
    <location>
        <begin position="116"/>
        <end position="445"/>
    </location>
</feature>
<evidence type="ECO:0000313" key="3">
    <source>
        <dbReference type="Proteomes" id="UP000006073"/>
    </source>
</evidence>
<dbReference type="PANTHER" id="PTHR48101">
    <property type="entry name" value="METHYLMALONYL-COA MUTASE, MITOCHONDRIAL-RELATED"/>
    <property type="match status" value="1"/>
</dbReference>
<dbReference type="Gene3D" id="3.20.20.240">
    <property type="entry name" value="Methylmalonyl-CoA mutase"/>
    <property type="match status" value="1"/>
</dbReference>
<evidence type="ECO:0000313" key="2">
    <source>
        <dbReference type="EMBL" id="EOZ93240.1"/>
    </source>
</evidence>
<dbReference type="OrthoDB" id="9762378at2"/>
<organism evidence="2 3">
    <name type="scientific">Indibacter alkaliphilus (strain CCUG 57479 / KCTC 22604 / LW1)</name>
    <dbReference type="NCBI Taxonomy" id="1189612"/>
    <lineage>
        <taxon>Bacteria</taxon>
        <taxon>Pseudomonadati</taxon>
        <taxon>Bacteroidota</taxon>
        <taxon>Cytophagia</taxon>
        <taxon>Cytophagales</taxon>
        <taxon>Cyclobacteriaceae</taxon>
    </lineage>
</organism>
<dbReference type="InterPro" id="IPR016176">
    <property type="entry name" value="Cbl-dep_enz_cat"/>
</dbReference>
<gene>
    <name evidence="2" type="ORF">A33Q_3830</name>
</gene>
<comment type="caution">
    <text evidence="2">The sequence shown here is derived from an EMBL/GenBank/DDBJ whole genome shotgun (WGS) entry which is preliminary data.</text>
</comment>
<evidence type="ECO:0000259" key="1">
    <source>
        <dbReference type="Pfam" id="PF01642"/>
    </source>
</evidence>
<dbReference type="Pfam" id="PF01642">
    <property type="entry name" value="MM_CoA_mutase"/>
    <property type="match status" value="1"/>
</dbReference>
<reference evidence="2 3" key="1">
    <citation type="journal article" date="2013" name="Genome Announc.">
        <title>Draft Genome Sequence of Indibacter alkaliphilus Strain LW1T, Isolated from Lonar Lake, a Haloalkaline Lake in the Buldana District of Maharashtra, India.</title>
        <authorList>
            <person name="Singh A."/>
            <person name="Kumar Jangir P."/>
            <person name="Sharma R."/>
            <person name="Singh A."/>
            <person name="Kumar Pinnaka A."/>
            <person name="Shivaji S."/>
        </authorList>
    </citation>
    <scope>NUCLEOTIDE SEQUENCE [LARGE SCALE GENOMIC DNA]</scope>
    <source>
        <strain evidence="3">CCUG 57479 / KCTC 22604 / LW1</strain>
    </source>
</reference>
<dbReference type="AlphaFoldDB" id="S2D845"/>
<dbReference type="Proteomes" id="UP000006073">
    <property type="component" value="Unassembled WGS sequence"/>
</dbReference>
<dbReference type="STRING" id="1189612.A33Q_3830"/>
<keyword evidence="3" id="KW-1185">Reference proteome</keyword>
<proteinExistence type="predicted"/>
<accession>S2D845</accession>
<dbReference type="EMBL" id="ALWO02000047">
    <property type="protein sequence ID" value="EOZ93240.1"/>
    <property type="molecule type" value="Genomic_DNA"/>
</dbReference>
<dbReference type="GO" id="GO:0031419">
    <property type="term" value="F:cobalamin binding"/>
    <property type="evidence" value="ECO:0007669"/>
    <property type="project" value="InterPro"/>
</dbReference>